<sequence length="1252" mass="138939">MASMLQVSDLNNQAVSAGKKLVHERRFLSHVSGLEAPRSIPLEAPPDVSRERFRRPEDVPFGFQLHKAHLSAVATRSAKEGPTVQSMAAPIFSGELELKRRAPSVVAQLMGLDSLPDDLLPPAPRKLCHEPARAYVEASQLPYKENRPFLLRQQSQGSAPASMWLPSLPKNMHRRAFSQENKADQEPETPVRILPSQDHSGKKQLQQFKEFSVQSGSQSQGPEWPQTVQHMYMNQQLEEKKNQVQATLDQARLALVQGNMSNQNCQLTCEELQESKEFLNAMNFLQCNKEFFFEFLQQKPDAVVSERLLEPGSWGPTECVTQLKPLKKARGQEKSCTEGTTERKREAFSPRAFSSQFLESLKPHDLKSQQGKTVNGNETKLSVDSHHEASQWNSSCSRSRIVEAYLSPSNVAHPKSRLSEIKSSAKDSMSLKLSRKLVDDGRDCVKDNAQLLVEEVKQRAKQWDRDQRRDEMRYARQIQGSSNDSTKVGQDIARQAQDATSFAIANDSSRYEVSLSRNTLTGKRVTIYRKDIEGSNVTTCKKAGDGALTPTLRPLRGHVGRSCTSLPNSPRLAQKHDLTVATKKKKTYVIGKAKALLPDCGDADLKLKVGADDFIAPMRSGVVEAKCVGERPKPGSLTHVRTVQNSKSAVPSEIIVAENNALSQPCRAEVTSTINANCQNTVTKPEGGHGRPGSQRLRIEAKESSQRDRRPVKCHSVHNTALSCHEQGQSSDGSRKKPTNSLGPQRKPNQKFVRKAPLETTKAASSKNTQSQMVEKRRGLRLVDRKKTGKTVNQHSSANHHTQPYSPSPVVAHVVQLVKSRLLQNSVLADADCVNNGGSHVKGPSVEANSPRTSATGTSLKRPSPFDKSISADTHAGACVYGEQESLEDMYQLMSRAPCQVDGVEPAMAECGHVTTPVALREVEPGKQPRTLRPWSMTHNVVDRANEAADLTCDKHEQPSPVSVLQSPFEEESPSPLEFKDITNNFRGGDYPELRIQLNLSKVDGSDRLKADMENVPPEDHDFADSPSARVQPRIHSSTPLIPSLQESITKSRETTESNLIDNFLPKSLSVCGSLGLRRALCSNRWEDDLTYICNVLHSSGFVDETGSALSMPHSLTQPLGQPIFERLEACYPSSKRETSNRQVLFDAINEILFRKAAPCNLQPWLALKASPPSIGKKIAEEIWLEICNQGFDLQHKDLHDDYLESLVAQDIMNSGMWISLHEDMDSISVKLEHTIFNDLVEEVIQNLISSY</sequence>
<evidence type="ECO:0000313" key="7">
    <source>
        <dbReference type="Proteomes" id="UP001497522"/>
    </source>
</evidence>
<evidence type="ECO:0000256" key="1">
    <source>
        <dbReference type="SAM" id="Coils"/>
    </source>
</evidence>
<evidence type="ECO:0000256" key="2">
    <source>
        <dbReference type="SAM" id="MobiDB-lite"/>
    </source>
</evidence>
<evidence type="ECO:0000259" key="3">
    <source>
        <dbReference type="Pfam" id="PF12552"/>
    </source>
</evidence>
<feature type="region of interest" description="Disordered" evidence="2">
    <location>
        <begin position="679"/>
        <end position="775"/>
    </location>
</feature>
<feature type="region of interest" description="Disordered" evidence="2">
    <location>
        <begin position="837"/>
        <end position="868"/>
    </location>
</feature>
<organism evidence="6 7">
    <name type="scientific">Sphagnum jensenii</name>
    <dbReference type="NCBI Taxonomy" id="128206"/>
    <lineage>
        <taxon>Eukaryota</taxon>
        <taxon>Viridiplantae</taxon>
        <taxon>Streptophyta</taxon>
        <taxon>Embryophyta</taxon>
        <taxon>Bryophyta</taxon>
        <taxon>Sphagnophytina</taxon>
        <taxon>Sphagnopsida</taxon>
        <taxon>Sphagnales</taxon>
        <taxon>Sphagnaceae</taxon>
        <taxon>Sphagnum</taxon>
    </lineage>
</organism>
<feature type="compositionally biased region" description="Basic and acidic residues" evidence="2">
    <location>
        <begin position="697"/>
        <end position="711"/>
    </location>
</feature>
<feature type="region of interest" description="Disordered" evidence="2">
    <location>
        <begin position="957"/>
        <end position="977"/>
    </location>
</feature>
<feature type="region of interest" description="Disordered" evidence="2">
    <location>
        <begin position="787"/>
        <end position="807"/>
    </location>
</feature>
<dbReference type="Pfam" id="PF14383">
    <property type="entry name" value="VARLMGL"/>
    <property type="match status" value="1"/>
</dbReference>
<dbReference type="PANTHER" id="PTHR46836:SF8">
    <property type="entry name" value="AFADIN"/>
    <property type="match status" value="1"/>
</dbReference>
<feature type="region of interest" description="Disordered" evidence="2">
    <location>
        <begin position="177"/>
        <end position="199"/>
    </location>
</feature>
<keyword evidence="7" id="KW-1185">Reference proteome</keyword>
<feature type="compositionally biased region" description="Polar residues" evidence="2">
    <location>
        <begin position="717"/>
        <end position="732"/>
    </location>
</feature>
<evidence type="ECO:0000259" key="5">
    <source>
        <dbReference type="Pfam" id="PF14383"/>
    </source>
</evidence>
<feature type="domain" description="DUF4378" evidence="4">
    <location>
        <begin position="1089"/>
        <end position="1243"/>
    </location>
</feature>
<evidence type="ECO:0000313" key="6">
    <source>
        <dbReference type="EMBL" id="CAK9876600.1"/>
    </source>
</evidence>
<feature type="coiled-coil region" evidence="1">
    <location>
        <begin position="234"/>
        <end position="282"/>
    </location>
</feature>
<gene>
    <name evidence="6" type="ORF">CSSPJE1EN2_LOCUS18689</name>
</gene>
<proteinExistence type="predicted"/>
<dbReference type="Pfam" id="PF12552">
    <property type="entry name" value="DUF3741"/>
    <property type="match status" value="1"/>
</dbReference>
<feature type="domain" description="DUF3741" evidence="3">
    <location>
        <begin position="268"/>
        <end position="298"/>
    </location>
</feature>
<name>A0ABP1BLG1_9BRYO</name>
<reference evidence="6" key="1">
    <citation type="submission" date="2024-03" db="EMBL/GenBank/DDBJ databases">
        <authorList>
            <consortium name="ELIXIR-Norway"/>
            <consortium name="Elixir Norway"/>
        </authorList>
    </citation>
    <scope>NUCLEOTIDE SEQUENCE</scope>
</reference>
<keyword evidence="1" id="KW-0175">Coiled coil</keyword>
<dbReference type="Pfam" id="PF14309">
    <property type="entry name" value="DUF4378"/>
    <property type="match status" value="1"/>
</dbReference>
<dbReference type="InterPro" id="IPR032795">
    <property type="entry name" value="DUF3741-assoc"/>
</dbReference>
<dbReference type="EMBL" id="OZ023706">
    <property type="protein sequence ID" value="CAK9876600.1"/>
    <property type="molecule type" value="Genomic_DNA"/>
</dbReference>
<accession>A0ABP1BLG1</accession>
<protein>
    <recommendedName>
        <fullName evidence="8">DUF4378 domain-containing protein</fullName>
    </recommendedName>
</protein>
<dbReference type="PANTHER" id="PTHR46836">
    <property type="entry name" value="AFADIN"/>
    <property type="match status" value="1"/>
</dbReference>
<feature type="compositionally biased region" description="Polar residues" evidence="2">
    <location>
        <begin position="790"/>
        <end position="805"/>
    </location>
</feature>
<dbReference type="InterPro" id="IPR025486">
    <property type="entry name" value="DUF4378"/>
</dbReference>
<dbReference type="InterPro" id="IPR022212">
    <property type="entry name" value="DUF3741"/>
</dbReference>
<feature type="compositionally biased region" description="Polar residues" evidence="2">
    <location>
        <begin position="847"/>
        <end position="861"/>
    </location>
</feature>
<evidence type="ECO:0000259" key="4">
    <source>
        <dbReference type="Pfam" id="PF14309"/>
    </source>
</evidence>
<feature type="compositionally biased region" description="Polar residues" evidence="2">
    <location>
        <begin position="762"/>
        <end position="773"/>
    </location>
</feature>
<evidence type="ECO:0008006" key="8">
    <source>
        <dbReference type="Google" id="ProtNLM"/>
    </source>
</evidence>
<dbReference type="Proteomes" id="UP001497522">
    <property type="component" value="Chromosome 5"/>
</dbReference>
<feature type="domain" description="DUF3741" evidence="5">
    <location>
        <begin position="99"/>
        <end position="117"/>
    </location>
</feature>